<dbReference type="OMA" id="HAHECIM"/>
<protein>
    <submittedName>
        <fullName evidence="1">Uncharacterized protein</fullName>
    </submittedName>
</protein>
<proteinExistence type="predicted"/>
<dbReference type="EMBL" id="LUGG01000015">
    <property type="protein sequence ID" value="OBZ69585.1"/>
    <property type="molecule type" value="Genomic_DNA"/>
</dbReference>
<gene>
    <name evidence="1" type="ORF">A0H81_10302</name>
</gene>
<dbReference type="Proteomes" id="UP000092993">
    <property type="component" value="Unassembled WGS sequence"/>
</dbReference>
<accession>A0A1C7LY05</accession>
<evidence type="ECO:0000313" key="2">
    <source>
        <dbReference type="Proteomes" id="UP000092993"/>
    </source>
</evidence>
<dbReference type="STRING" id="5627.A0A1C7LY05"/>
<name>A0A1C7LY05_GRIFR</name>
<sequence>MVYGLGPYIADYPEQVLLACIVQGWCPRCTSISSDLDGPGTRRSHEHSKALLETFDLKTLWDDYGLVGDLVPFTAGFPRADIHELLSPDLLHQVIKGTFKDHLVTWVEEYLELQHGKAAAAKILADIDRRIAATPSFPGLRRFPQGRGFKQWTGDDSKALMKVYLPAIAGHVPSQMVQALSAFLDFCYLVRRSIIDEQTLTDIDIAVQRFHRARRIFLDSGVRPNGFSLPRQHSLVHYRRLIQLFGAPNGLCSSITESKHIKAVKEPWRRSSRFEEVGQMLIINQRLDKIAAIRVAFATRGMLDGPCIPLPPPHIVDSYTPPDLSVPTVQVMPSRVDNADEEEDDQGAVEGPTILGEVLLAKSRARGFPSRLAELAHHIDIPDLPSYIRRFLYDQLYPDAIIPSHEVNLERCPDAPQRIAIYPSAVATFHAPSDQSGVGGMHRERIRSVASWHGGPPRRDCAFVEKDPNLPGFRGLHVVHVLLFLSFKHYGVEYPCALVTWFSPVDDEPCKDTGMWIVEPDVDYAGRRIMSVLHLDTMLRSAHLIGVAGKEFLPRSFKHSDSLDAFKAFYVNKFADHHAYEIAF</sequence>
<evidence type="ECO:0000313" key="1">
    <source>
        <dbReference type="EMBL" id="OBZ69585.1"/>
    </source>
</evidence>
<comment type="caution">
    <text evidence="1">The sequence shown here is derived from an EMBL/GenBank/DDBJ whole genome shotgun (WGS) entry which is preliminary data.</text>
</comment>
<reference evidence="1 2" key="1">
    <citation type="submission" date="2016-03" db="EMBL/GenBank/DDBJ databases">
        <title>Whole genome sequencing of Grifola frondosa 9006-11.</title>
        <authorList>
            <person name="Min B."/>
            <person name="Park H."/>
            <person name="Kim J.-G."/>
            <person name="Cho H."/>
            <person name="Oh Y.-L."/>
            <person name="Kong W.-S."/>
            <person name="Choi I.-G."/>
        </authorList>
    </citation>
    <scope>NUCLEOTIDE SEQUENCE [LARGE SCALE GENOMIC DNA]</scope>
    <source>
        <strain evidence="1 2">9006-11</strain>
    </source>
</reference>
<organism evidence="1 2">
    <name type="scientific">Grifola frondosa</name>
    <name type="common">Maitake</name>
    <name type="synonym">Polyporus frondosus</name>
    <dbReference type="NCBI Taxonomy" id="5627"/>
    <lineage>
        <taxon>Eukaryota</taxon>
        <taxon>Fungi</taxon>
        <taxon>Dikarya</taxon>
        <taxon>Basidiomycota</taxon>
        <taxon>Agaricomycotina</taxon>
        <taxon>Agaricomycetes</taxon>
        <taxon>Polyporales</taxon>
        <taxon>Grifolaceae</taxon>
        <taxon>Grifola</taxon>
    </lineage>
</organism>
<dbReference type="Pfam" id="PF18759">
    <property type="entry name" value="Plavaka"/>
    <property type="match status" value="1"/>
</dbReference>
<dbReference type="InterPro" id="IPR041078">
    <property type="entry name" value="Plavaka"/>
</dbReference>
<dbReference type="OrthoDB" id="3199698at2759"/>
<dbReference type="AlphaFoldDB" id="A0A1C7LY05"/>
<keyword evidence="2" id="KW-1185">Reference proteome</keyword>